<feature type="region of interest" description="Disordered" evidence="1">
    <location>
        <begin position="1"/>
        <end position="143"/>
    </location>
</feature>
<feature type="compositionally biased region" description="Basic residues" evidence="1">
    <location>
        <begin position="22"/>
        <end position="34"/>
    </location>
</feature>
<reference evidence="2" key="3">
    <citation type="submission" date="2025-09" db="UniProtKB">
        <authorList>
            <consortium name="Ensembl"/>
        </authorList>
    </citation>
    <scope>IDENTIFICATION</scope>
</reference>
<feature type="compositionally biased region" description="Basic residues" evidence="1">
    <location>
        <begin position="82"/>
        <end position="116"/>
    </location>
</feature>
<evidence type="ECO:0000313" key="2">
    <source>
        <dbReference type="Ensembl" id="ENSPFOP00000028867.1"/>
    </source>
</evidence>
<reference evidence="2" key="2">
    <citation type="submission" date="2025-08" db="UniProtKB">
        <authorList>
            <consortium name="Ensembl"/>
        </authorList>
    </citation>
    <scope>IDENTIFICATION</scope>
</reference>
<feature type="compositionally biased region" description="Basic and acidic residues" evidence="1">
    <location>
        <begin position="35"/>
        <end position="45"/>
    </location>
</feature>
<protein>
    <submittedName>
        <fullName evidence="2">Uncharacterized protein</fullName>
    </submittedName>
</protein>
<accession>A0A096MBS6</accession>
<sequence>MLSYRDYLPRTEYERSGSRGRSPGRSRGRSKSRHRGESRSPDRSRGRSKSRHRGESRSPDRSRGRSKSRHRGESRSPDRSRGRSKSRAKSRGRSKSRARSKSRSSSRSRGKSRGRSRSLSSSSSSSSSSIRDKNDPSRKRFKELELARRRREVEELLGQPTKSILKKHNSYEDSPSLRLMQAVKLNDPRAVAAVLSELRSDPQMSQRANLNNEIKEILNLLGVAEPVGGVSQRVLDDIDDEEKFLYGELEEPKICPPTISPHLQVTPSASEPNRHTSQPSISPNQNVMAYPPGTEPLEESERQALEEYEKIQDLLKTIGLDLGVGEISKMAARTKERLHGNKQPPKTPTRRRYSSGSSNGSRHSRGRGRRSQSGSSSSSRSRSRSHVLEEREKLRQEREVRMTKKEYLIKELERLRKQQGEFL</sequence>
<name>A0A096MBS6_POEFO</name>
<dbReference type="Ensembl" id="ENSPFOT00000030831.1">
    <property type="protein sequence ID" value="ENSPFOP00000028867.1"/>
    <property type="gene ID" value="ENSPFOG00000022870.1"/>
</dbReference>
<keyword evidence="3" id="KW-1185">Reference proteome</keyword>
<proteinExistence type="predicted"/>
<dbReference type="AlphaFoldDB" id="A0A096MBS6"/>
<feature type="compositionally biased region" description="Basic and acidic residues" evidence="1">
    <location>
        <begin position="386"/>
        <end position="403"/>
    </location>
</feature>
<dbReference type="GO" id="GO:0045892">
    <property type="term" value="P:negative regulation of DNA-templated transcription"/>
    <property type="evidence" value="ECO:0007669"/>
    <property type="project" value="TreeGrafter"/>
</dbReference>
<dbReference type="GO" id="GO:0005654">
    <property type="term" value="C:nucleoplasm"/>
    <property type="evidence" value="ECO:0007669"/>
    <property type="project" value="TreeGrafter"/>
</dbReference>
<feature type="compositionally biased region" description="Basic and acidic residues" evidence="1">
    <location>
        <begin position="7"/>
        <end position="17"/>
    </location>
</feature>
<dbReference type="GeneTree" id="ENSGT00940000170622"/>
<dbReference type="GO" id="GO:0045893">
    <property type="term" value="P:positive regulation of DNA-templated transcription"/>
    <property type="evidence" value="ECO:0007669"/>
    <property type="project" value="TreeGrafter"/>
</dbReference>
<feature type="region of interest" description="Disordered" evidence="1">
    <location>
        <begin position="255"/>
        <end position="302"/>
    </location>
</feature>
<dbReference type="PANTHER" id="PTHR15577:SF2">
    <property type="entry name" value="ZINC FINGER PROTEIN 318"/>
    <property type="match status" value="1"/>
</dbReference>
<feature type="compositionally biased region" description="Basic and acidic residues" evidence="1">
    <location>
        <begin position="71"/>
        <end position="81"/>
    </location>
</feature>
<dbReference type="InterPro" id="IPR055309">
    <property type="entry name" value="Znf318-like"/>
</dbReference>
<reference evidence="3" key="1">
    <citation type="submission" date="2013-10" db="EMBL/GenBank/DDBJ databases">
        <authorList>
            <person name="Schartl M."/>
            <person name="Warren W."/>
        </authorList>
    </citation>
    <scope>NUCLEOTIDE SEQUENCE [LARGE SCALE GENOMIC DNA]</scope>
    <source>
        <strain evidence="3">female</strain>
    </source>
</reference>
<dbReference type="PANTHER" id="PTHR15577">
    <property type="entry name" value="ZINC FINGER CONTAINING PROTEIN"/>
    <property type="match status" value="1"/>
</dbReference>
<feature type="compositionally biased region" description="Polar residues" evidence="1">
    <location>
        <begin position="261"/>
        <end position="287"/>
    </location>
</feature>
<dbReference type="Proteomes" id="UP000028760">
    <property type="component" value="Unassembled WGS sequence"/>
</dbReference>
<feature type="compositionally biased region" description="Low complexity" evidence="1">
    <location>
        <begin position="371"/>
        <end position="380"/>
    </location>
</feature>
<dbReference type="STRING" id="48698.ENSPFOP00000028867"/>
<dbReference type="eggNOG" id="ENOG502R1ZF">
    <property type="taxonomic scope" value="Eukaryota"/>
</dbReference>
<feature type="compositionally biased region" description="Basic and acidic residues" evidence="1">
    <location>
        <begin position="53"/>
        <end position="63"/>
    </location>
</feature>
<evidence type="ECO:0000313" key="3">
    <source>
        <dbReference type="Proteomes" id="UP000028760"/>
    </source>
</evidence>
<organism evidence="2 3">
    <name type="scientific">Poecilia formosa</name>
    <name type="common">Amazon molly</name>
    <name type="synonym">Limia formosa</name>
    <dbReference type="NCBI Taxonomy" id="48698"/>
    <lineage>
        <taxon>Eukaryota</taxon>
        <taxon>Metazoa</taxon>
        <taxon>Chordata</taxon>
        <taxon>Craniata</taxon>
        <taxon>Vertebrata</taxon>
        <taxon>Euteleostomi</taxon>
        <taxon>Actinopterygii</taxon>
        <taxon>Neopterygii</taxon>
        <taxon>Teleostei</taxon>
        <taxon>Neoteleostei</taxon>
        <taxon>Acanthomorphata</taxon>
        <taxon>Ovalentaria</taxon>
        <taxon>Atherinomorphae</taxon>
        <taxon>Cyprinodontiformes</taxon>
        <taxon>Poeciliidae</taxon>
        <taxon>Poeciliinae</taxon>
        <taxon>Poecilia</taxon>
    </lineage>
</organism>
<dbReference type="EMBL" id="AYCK01029663">
    <property type="status" value="NOT_ANNOTATED_CDS"/>
    <property type="molecule type" value="Genomic_DNA"/>
</dbReference>
<feature type="compositionally biased region" description="Basic and acidic residues" evidence="1">
    <location>
        <begin position="130"/>
        <end position="143"/>
    </location>
</feature>
<feature type="compositionally biased region" description="Low complexity" evidence="1">
    <location>
        <begin position="117"/>
        <end position="129"/>
    </location>
</feature>
<evidence type="ECO:0000256" key="1">
    <source>
        <dbReference type="SAM" id="MobiDB-lite"/>
    </source>
</evidence>
<feature type="region of interest" description="Disordered" evidence="1">
    <location>
        <begin position="332"/>
        <end position="403"/>
    </location>
</feature>